<sequence>MEVCQSFASRPQQQDFWIFLKSFVFSSENQYQELLQRAACSVKENSLKALAVNLSCNAFSDERELLCRQAEKGMENSWIQWLSPAENMQKSVNEWLKKGVSVFLLNTSEFKSCPDKLTRLPMQNRRCVFIYVVSDGEMDFHGLRKLRRQTIFVCCSVLHLSTVSHHGSKKSSYFSA</sequence>
<gene>
    <name evidence="1" type="ORF">EVA_09112</name>
</gene>
<dbReference type="EMBL" id="AMCI01002414">
    <property type="protein sequence ID" value="EJX02781.1"/>
    <property type="molecule type" value="Genomic_DNA"/>
</dbReference>
<dbReference type="AlphaFoldDB" id="J9CRG9"/>
<accession>J9CRG9</accession>
<protein>
    <submittedName>
        <fullName evidence="1">Uncharacterized protein</fullName>
    </submittedName>
</protein>
<comment type="caution">
    <text evidence="1">The sequence shown here is derived from an EMBL/GenBank/DDBJ whole genome shotgun (WGS) entry which is preliminary data.</text>
</comment>
<organism evidence="1">
    <name type="scientific">gut metagenome</name>
    <dbReference type="NCBI Taxonomy" id="749906"/>
    <lineage>
        <taxon>unclassified sequences</taxon>
        <taxon>metagenomes</taxon>
        <taxon>organismal metagenomes</taxon>
    </lineage>
</organism>
<evidence type="ECO:0000313" key="1">
    <source>
        <dbReference type="EMBL" id="EJX02781.1"/>
    </source>
</evidence>
<reference evidence="1" key="1">
    <citation type="journal article" date="2012" name="PLoS ONE">
        <title>Gene sets for utilization of primary and secondary nutrition supplies in the distal gut of endangered iberian lynx.</title>
        <authorList>
            <person name="Alcaide M."/>
            <person name="Messina E."/>
            <person name="Richter M."/>
            <person name="Bargiela R."/>
            <person name="Peplies J."/>
            <person name="Huws S.A."/>
            <person name="Newbold C.J."/>
            <person name="Golyshin P.N."/>
            <person name="Simon M.A."/>
            <person name="Lopez G."/>
            <person name="Yakimov M.M."/>
            <person name="Ferrer M."/>
        </authorList>
    </citation>
    <scope>NUCLEOTIDE SEQUENCE</scope>
</reference>
<proteinExistence type="predicted"/>
<name>J9CRG9_9ZZZZ</name>